<dbReference type="AlphaFoldDB" id="A0A812MNU2"/>
<dbReference type="EMBL" id="CAJNDS010001646">
    <property type="protein sequence ID" value="CAE7269779.1"/>
    <property type="molecule type" value="Genomic_DNA"/>
</dbReference>
<name>A0A812MNU2_9DINO</name>
<protein>
    <submittedName>
        <fullName evidence="2">Uncharacterized protein</fullName>
    </submittedName>
</protein>
<evidence type="ECO:0000313" key="2">
    <source>
        <dbReference type="EMBL" id="CAE7269779.1"/>
    </source>
</evidence>
<keyword evidence="1" id="KW-0812">Transmembrane</keyword>
<feature type="transmembrane region" description="Helical" evidence="1">
    <location>
        <begin position="378"/>
        <end position="398"/>
    </location>
</feature>
<feature type="transmembrane region" description="Helical" evidence="1">
    <location>
        <begin position="263"/>
        <end position="288"/>
    </location>
</feature>
<keyword evidence="1" id="KW-0472">Membrane</keyword>
<organism evidence="2 3">
    <name type="scientific">Symbiodinium natans</name>
    <dbReference type="NCBI Taxonomy" id="878477"/>
    <lineage>
        <taxon>Eukaryota</taxon>
        <taxon>Sar</taxon>
        <taxon>Alveolata</taxon>
        <taxon>Dinophyceae</taxon>
        <taxon>Suessiales</taxon>
        <taxon>Symbiodiniaceae</taxon>
        <taxon>Symbiodinium</taxon>
    </lineage>
</organism>
<keyword evidence="3" id="KW-1185">Reference proteome</keyword>
<feature type="transmembrane region" description="Helical" evidence="1">
    <location>
        <begin position="294"/>
        <end position="311"/>
    </location>
</feature>
<evidence type="ECO:0000256" key="1">
    <source>
        <dbReference type="SAM" id="Phobius"/>
    </source>
</evidence>
<gene>
    <name evidence="2" type="ORF">SNAT2548_LOCUS14315</name>
</gene>
<feature type="transmembrane region" description="Helical" evidence="1">
    <location>
        <begin position="323"/>
        <end position="341"/>
    </location>
</feature>
<accession>A0A812MNU2</accession>
<reference evidence="2" key="1">
    <citation type="submission" date="2021-02" db="EMBL/GenBank/DDBJ databases">
        <authorList>
            <person name="Dougan E. K."/>
            <person name="Rhodes N."/>
            <person name="Thang M."/>
            <person name="Chan C."/>
        </authorList>
    </citation>
    <scope>NUCLEOTIDE SEQUENCE</scope>
</reference>
<proteinExistence type="predicted"/>
<evidence type="ECO:0000313" key="3">
    <source>
        <dbReference type="Proteomes" id="UP000604046"/>
    </source>
</evidence>
<sequence length="425" mass="47413">MGLSALVFMRPAGSTFRAELQVAEKEAKSLVSEDIELDRSSCHAYVLIVGDGIFSHWASIWIFESGDVYSVELTAIDPNGYRWWECTCKMRRLHSVPTLAWSSLSQQSAALSGSLWSYFFSDAASSAAETFSASGSSERSPDNMMQVTAVIDFIEKTEKEFRKSPYAPTFARHREHIRISIMDFMETSGSRLMSGTFESNGVDMLTCTDLIQSIFTSPAELREKARSVPLHGAFYDLLFHNCQLFLLQLICQRYLVPLKVMPLAVGSVVASPLLLVMELTFLALFQALQTTQTTDVAAVFGVAWICAEAYLAYRYPRENRLDYLPGIAALLITVLLLIYLRRQGTDLVTAIPVLSLLWDMVMILESMRVNMVHQSRPLTWLNAGLFILAVGLVARVQFLNGWPVQDLLIVVLLAPLLLCDCSCGN</sequence>
<comment type="caution">
    <text evidence="2">The sequence shown here is derived from an EMBL/GenBank/DDBJ whole genome shotgun (WGS) entry which is preliminary data.</text>
</comment>
<keyword evidence="1" id="KW-1133">Transmembrane helix</keyword>
<dbReference type="Proteomes" id="UP000604046">
    <property type="component" value="Unassembled WGS sequence"/>
</dbReference>